<dbReference type="InterPro" id="IPR009297">
    <property type="entry name" value="DUF952"/>
</dbReference>
<proteinExistence type="predicted"/>
<protein>
    <submittedName>
        <fullName evidence="1">DUF952 domain-containing protein</fullName>
    </submittedName>
</protein>
<name>A0ABU8Q4T7_9SPHN</name>
<accession>A0ABU8Q4T7</accession>
<dbReference type="Gene3D" id="3.20.170.20">
    <property type="entry name" value="Protein of unknown function DUF952"/>
    <property type="match status" value="1"/>
</dbReference>
<keyword evidence="2" id="KW-1185">Reference proteome</keyword>
<dbReference type="SUPFAM" id="SSF56399">
    <property type="entry name" value="ADP-ribosylation"/>
    <property type="match status" value="1"/>
</dbReference>
<evidence type="ECO:0000313" key="1">
    <source>
        <dbReference type="EMBL" id="MEJ5094753.1"/>
    </source>
</evidence>
<dbReference type="PANTHER" id="PTHR34129:SF1">
    <property type="entry name" value="DUF952 DOMAIN-CONTAINING PROTEIN"/>
    <property type="match status" value="1"/>
</dbReference>
<dbReference type="Pfam" id="PF06108">
    <property type="entry name" value="DUF952"/>
    <property type="match status" value="1"/>
</dbReference>
<evidence type="ECO:0000313" key="2">
    <source>
        <dbReference type="Proteomes" id="UP001380365"/>
    </source>
</evidence>
<dbReference type="RefSeq" id="WP_132883527.1">
    <property type="nucleotide sequence ID" value="NZ_JBBGZA010000001.1"/>
</dbReference>
<gene>
    <name evidence="1" type="ORF">WH159_09405</name>
</gene>
<organism evidence="1 2">
    <name type="scientific">Sphingomonas molluscorum</name>
    <dbReference type="NCBI Taxonomy" id="418184"/>
    <lineage>
        <taxon>Bacteria</taxon>
        <taxon>Pseudomonadati</taxon>
        <taxon>Pseudomonadota</taxon>
        <taxon>Alphaproteobacteria</taxon>
        <taxon>Sphingomonadales</taxon>
        <taxon>Sphingomonadaceae</taxon>
        <taxon>Sphingomonas</taxon>
    </lineage>
</organism>
<comment type="caution">
    <text evidence="1">The sequence shown here is derived from an EMBL/GenBank/DDBJ whole genome shotgun (WGS) entry which is preliminary data.</text>
</comment>
<reference evidence="1 2" key="1">
    <citation type="submission" date="2023-12" db="EMBL/GenBank/DDBJ databases">
        <title>Gut-associated functions are favored during microbiome assembly across C. elegans life.</title>
        <authorList>
            <person name="Zimmermann J."/>
        </authorList>
    </citation>
    <scope>NUCLEOTIDE SEQUENCE [LARGE SCALE GENOMIC DNA]</scope>
    <source>
        <strain evidence="1 2">JUb134</strain>
    </source>
</reference>
<dbReference type="EMBL" id="JBBGZA010000001">
    <property type="protein sequence ID" value="MEJ5094753.1"/>
    <property type="molecule type" value="Genomic_DNA"/>
</dbReference>
<dbReference type="PANTHER" id="PTHR34129">
    <property type="entry name" value="BLR1139 PROTEIN"/>
    <property type="match status" value="1"/>
</dbReference>
<dbReference type="Proteomes" id="UP001380365">
    <property type="component" value="Unassembled WGS sequence"/>
</dbReference>
<sequence length="115" mass="12358">MSKPNAAFKVLTADQMAELEAGSFAGAPIDQQDGYIHLSTAAQLTETVDKHFAGQEGLWVAEVDLEALGDAIRWEPSRGGQDFPHLYGKLTLDTIVAYSPLEREGDGSVRLPVTG</sequence>